<dbReference type="EMBL" id="MNCJ02000318">
    <property type="protein sequence ID" value="KAF5816298.1"/>
    <property type="molecule type" value="Genomic_DNA"/>
</dbReference>
<protein>
    <submittedName>
        <fullName evidence="1">Uncharacterized protein</fullName>
    </submittedName>
</protein>
<evidence type="ECO:0000313" key="1">
    <source>
        <dbReference type="EMBL" id="KAF5816298.1"/>
    </source>
</evidence>
<dbReference type="AlphaFoldDB" id="A0A9K3JIW5"/>
<sequence>MSICSSNHWVVNWSMEKFITRTILRTKVGRVDYSFKWPRHVD</sequence>
<dbReference type="Proteomes" id="UP000215914">
    <property type="component" value="Unassembled WGS sequence"/>
</dbReference>
<organism evidence="1 2">
    <name type="scientific">Helianthus annuus</name>
    <name type="common">Common sunflower</name>
    <dbReference type="NCBI Taxonomy" id="4232"/>
    <lineage>
        <taxon>Eukaryota</taxon>
        <taxon>Viridiplantae</taxon>
        <taxon>Streptophyta</taxon>
        <taxon>Embryophyta</taxon>
        <taxon>Tracheophyta</taxon>
        <taxon>Spermatophyta</taxon>
        <taxon>Magnoliopsida</taxon>
        <taxon>eudicotyledons</taxon>
        <taxon>Gunneridae</taxon>
        <taxon>Pentapetalae</taxon>
        <taxon>asterids</taxon>
        <taxon>campanulids</taxon>
        <taxon>Asterales</taxon>
        <taxon>Asteraceae</taxon>
        <taxon>Asteroideae</taxon>
        <taxon>Heliantheae alliance</taxon>
        <taxon>Heliantheae</taxon>
        <taxon>Helianthus</taxon>
    </lineage>
</organism>
<reference evidence="1" key="2">
    <citation type="submission" date="2020-06" db="EMBL/GenBank/DDBJ databases">
        <title>Helianthus annuus Genome sequencing and assembly Release 2.</title>
        <authorList>
            <person name="Gouzy J."/>
            <person name="Langlade N."/>
            <person name="Munos S."/>
        </authorList>
    </citation>
    <scope>NUCLEOTIDE SEQUENCE</scope>
    <source>
        <tissue evidence="1">Leaves</tissue>
    </source>
</reference>
<reference evidence="1" key="1">
    <citation type="journal article" date="2017" name="Nature">
        <title>The sunflower genome provides insights into oil metabolism, flowering and Asterid evolution.</title>
        <authorList>
            <person name="Badouin H."/>
            <person name="Gouzy J."/>
            <person name="Grassa C.J."/>
            <person name="Murat F."/>
            <person name="Staton S.E."/>
            <person name="Cottret L."/>
            <person name="Lelandais-Briere C."/>
            <person name="Owens G.L."/>
            <person name="Carrere S."/>
            <person name="Mayjonade B."/>
            <person name="Legrand L."/>
            <person name="Gill N."/>
            <person name="Kane N.C."/>
            <person name="Bowers J.E."/>
            <person name="Hubner S."/>
            <person name="Bellec A."/>
            <person name="Berard A."/>
            <person name="Berges H."/>
            <person name="Blanchet N."/>
            <person name="Boniface M.C."/>
            <person name="Brunel D."/>
            <person name="Catrice O."/>
            <person name="Chaidir N."/>
            <person name="Claudel C."/>
            <person name="Donnadieu C."/>
            <person name="Faraut T."/>
            <person name="Fievet G."/>
            <person name="Helmstetter N."/>
            <person name="King M."/>
            <person name="Knapp S.J."/>
            <person name="Lai Z."/>
            <person name="Le Paslier M.C."/>
            <person name="Lippi Y."/>
            <person name="Lorenzon L."/>
            <person name="Mandel J.R."/>
            <person name="Marage G."/>
            <person name="Marchand G."/>
            <person name="Marquand E."/>
            <person name="Bret-Mestries E."/>
            <person name="Morien E."/>
            <person name="Nambeesan S."/>
            <person name="Nguyen T."/>
            <person name="Pegot-Espagnet P."/>
            <person name="Pouilly N."/>
            <person name="Raftis F."/>
            <person name="Sallet E."/>
            <person name="Schiex T."/>
            <person name="Thomas J."/>
            <person name="Vandecasteele C."/>
            <person name="Vares D."/>
            <person name="Vear F."/>
            <person name="Vautrin S."/>
            <person name="Crespi M."/>
            <person name="Mangin B."/>
            <person name="Burke J.M."/>
            <person name="Salse J."/>
            <person name="Munos S."/>
            <person name="Vincourt P."/>
            <person name="Rieseberg L.H."/>
            <person name="Langlade N.B."/>
        </authorList>
    </citation>
    <scope>NUCLEOTIDE SEQUENCE</scope>
    <source>
        <tissue evidence="1">Leaves</tissue>
    </source>
</reference>
<proteinExistence type="predicted"/>
<accession>A0A9K3JIW5</accession>
<name>A0A9K3JIW5_HELAN</name>
<keyword evidence="2" id="KW-1185">Reference proteome</keyword>
<dbReference type="Gramene" id="mRNA:HanXRQr2_Chr03g0132791">
    <property type="protein sequence ID" value="mRNA:HanXRQr2_Chr03g0132791"/>
    <property type="gene ID" value="HanXRQr2_Chr03g0132791"/>
</dbReference>
<evidence type="ECO:0000313" key="2">
    <source>
        <dbReference type="Proteomes" id="UP000215914"/>
    </source>
</evidence>
<comment type="caution">
    <text evidence="1">The sequence shown here is derived from an EMBL/GenBank/DDBJ whole genome shotgun (WGS) entry which is preliminary data.</text>
</comment>
<gene>
    <name evidence="1" type="ORF">HanXRQr2_Chr03g0132791</name>
</gene>